<comment type="caution">
    <text evidence="1">The sequence shown here is derived from an EMBL/GenBank/DDBJ whole genome shotgun (WGS) entry which is preliminary data.</text>
</comment>
<dbReference type="Pfam" id="PF13366">
    <property type="entry name" value="PDDEXK_3"/>
    <property type="match status" value="1"/>
</dbReference>
<dbReference type="EMBL" id="DXCK01000127">
    <property type="protein sequence ID" value="HIZ02486.1"/>
    <property type="molecule type" value="Genomic_DNA"/>
</dbReference>
<gene>
    <name evidence="1" type="ORF">H9819_09615</name>
</gene>
<evidence type="ECO:0000313" key="1">
    <source>
        <dbReference type="EMBL" id="HIZ02486.1"/>
    </source>
</evidence>
<dbReference type="Proteomes" id="UP000824023">
    <property type="component" value="Unassembled WGS sequence"/>
</dbReference>
<name>A0A9D2A6U0_9BACE</name>
<accession>A0A9D2A6U0</accession>
<sequence length="133" mass="15619">MTTDFLPTDYLYKEETDGIIAAFYEVYNTLGYGFLERVYQNALYLELQQRGFDCKAQYPIKVTFKGREVGEYYADILVNDCVILELKSVDMLLRQHELQLINYLKATDIEVGLLLNFGERPQVRRKIFTNSHK</sequence>
<dbReference type="InterPro" id="IPR026350">
    <property type="entry name" value="GxxExxY"/>
</dbReference>
<dbReference type="AlphaFoldDB" id="A0A9D2A6U0"/>
<reference evidence="1" key="2">
    <citation type="submission" date="2021-04" db="EMBL/GenBank/DDBJ databases">
        <authorList>
            <person name="Gilroy R."/>
        </authorList>
    </citation>
    <scope>NUCLEOTIDE SEQUENCE</scope>
    <source>
        <strain evidence="1">ChiHjej12B11-24981</strain>
    </source>
</reference>
<dbReference type="NCBIfam" id="TIGR04256">
    <property type="entry name" value="GxxExxY"/>
    <property type="match status" value="1"/>
</dbReference>
<evidence type="ECO:0000313" key="2">
    <source>
        <dbReference type="Proteomes" id="UP000824023"/>
    </source>
</evidence>
<organism evidence="1 2">
    <name type="scientific">Candidatus Bacteroides merdipullorum</name>
    <dbReference type="NCBI Taxonomy" id="2838474"/>
    <lineage>
        <taxon>Bacteria</taxon>
        <taxon>Pseudomonadati</taxon>
        <taxon>Bacteroidota</taxon>
        <taxon>Bacteroidia</taxon>
        <taxon>Bacteroidales</taxon>
        <taxon>Bacteroidaceae</taxon>
        <taxon>Bacteroides</taxon>
    </lineage>
</organism>
<proteinExistence type="predicted"/>
<protein>
    <submittedName>
        <fullName evidence="1">GxxExxY protein</fullName>
    </submittedName>
</protein>
<reference evidence="1" key="1">
    <citation type="journal article" date="2021" name="PeerJ">
        <title>Extensive microbial diversity within the chicken gut microbiome revealed by metagenomics and culture.</title>
        <authorList>
            <person name="Gilroy R."/>
            <person name="Ravi A."/>
            <person name="Getino M."/>
            <person name="Pursley I."/>
            <person name="Horton D.L."/>
            <person name="Alikhan N.F."/>
            <person name="Baker D."/>
            <person name="Gharbi K."/>
            <person name="Hall N."/>
            <person name="Watson M."/>
            <person name="Adriaenssens E.M."/>
            <person name="Foster-Nyarko E."/>
            <person name="Jarju S."/>
            <person name="Secka A."/>
            <person name="Antonio M."/>
            <person name="Oren A."/>
            <person name="Chaudhuri R.R."/>
            <person name="La Ragione R."/>
            <person name="Hildebrand F."/>
            <person name="Pallen M.J."/>
        </authorList>
    </citation>
    <scope>NUCLEOTIDE SEQUENCE</scope>
    <source>
        <strain evidence="1">ChiHjej12B11-24981</strain>
    </source>
</reference>